<evidence type="ECO:0000313" key="2">
    <source>
        <dbReference type="Proteomes" id="UP000178585"/>
    </source>
</evidence>
<name>A0A1F4XXB9_9BACT</name>
<evidence type="ECO:0000313" key="1">
    <source>
        <dbReference type="EMBL" id="OGC86186.1"/>
    </source>
</evidence>
<reference evidence="1 2" key="1">
    <citation type="journal article" date="2016" name="Nat. Commun.">
        <title>Thousands of microbial genomes shed light on interconnected biogeochemical processes in an aquifer system.</title>
        <authorList>
            <person name="Anantharaman K."/>
            <person name="Brown C.T."/>
            <person name="Hug L.A."/>
            <person name="Sharon I."/>
            <person name="Castelle C.J."/>
            <person name="Probst A.J."/>
            <person name="Thomas B.C."/>
            <person name="Singh A."/>
            <person name="Wilkins M.J."/>
            <person name="Karaoz U."/>
            <person name="Brodie E.L."/>
            <person name="Williams K.H."/>
            <person name="Hubbard S.S."/>
            <person name="Banfield J.F."/>
        </authorList>
    </citation>
    <scope>NUCLEOTIDE SEQUENCE [LARGE SCALE GENOMIC DNA]</scope>
</reference>
<protein>
    <submittedName>
        <fullName evidence="1">Uncharacterized protein</fullName>
    </submittedName>
</protein>
<comment type="caution">
    <text evidence="1">The sequence shown here is derived from an EMBL/GenBank/DDBJ whole genome shotgun (WGS) entry which is preliminary data.</text>
</comment>
<dbReference type="AlphaFoldDB" id="A0A1F4XXB9"/>
<organism evidence="1 2">
    <name type="scientific">Candidatus Adlerbacteria bacterium RIFCSPLOWO2_01_FULL_54_21b</name>
    <dbReference type="NCBI Taxonomy" id="1797245"/>
    <lineage>
        <taxon>Bacteria</taxon>
        <taxon>Candidatus Adleribacteriota</taxon>
    </lineage>
</organism>
<dbReference type="EMBL" id="MEWZ01000029">
    <property type="protein sequence ID" value="OGC86186.1"/>
    <property type="molecule type" value="Genomic_DNA"/>
</dbReference>
<accession>A0A1F4XXB9</accession>
<sequence length="83" mass="9518">MKMADAAEKFTKGEYILWDDQAVDNGPESIKKLRDEKGKGPFYVTNVRDNEQEGVFQTLTICINGEWGSTRAVSSKWMRHLLH</sequence>
<dbReference type="Proteomes" id="UP000178585">
    <property type="component" value="Unassembled WGS sequence"/>
</dbReference>
<proteinExistence type="predicted"/>
<gene>
    <name evidence="1" type="ORF">A2949_02740</name>
</gene>